<protein>
    <submittedName>
        <fullName evidence="1">Uncharacterized protein</fullName>
    </submittedName>
</protein>
<keyword evidence="2" id="KW-1185">Reference proteome</keyword>
<reference evidence="1 2" key="1">
    <citation type="submission" date="2023-07" db="EMBL/GenBank/DDBJ databases">
        <title>Genomic Encyclopedia of Type Strains, Phase IV (KMG-IV): sequencing the most valuable type-strain genomes for metagenomic binning, comparative biology and taxonomic classification.</title>
        <authorList>
            <person name="Goeker M."/>
        </authorList>
    </citation>
    <scope>NUCLEOTIDE SEQUENCE [LARGE SCALE GENOMIC DNA]</scope>
    <source>
        <strain evidence="1 2">DSM 18695</strain>
    </source>
</reference>
<dbReference type="Proteomes" id="UP001228905">
    <property type="component" value="Unassembled WGS sequence"/>
</dbReference>
<name>A0ABU0IT02_9CAUL</name>
<evidence type="ECO:0000313" key="1">
    <source>
        <dbReference type="EMBL" id="MDQ0464293.1"/>
    </source>
</evidence>
<dbReference type="EMBL" id="JAUSVS010000003">
    <property type="protein sequence ID" value="MDQ0464293.1"/>
    <property type="molecule type" value="Genomic_DNA"/>
</dbReference>
<organism evidence="1 2">
    <name type="scientific">Caulobacter ginsengisoli</name>
    <dbReference type="NCBI Taxonomy" id="400775"/>
    <lineage>
        <taxon>Bacteria</taxon>
        <taxon>Pseudomonadati</taxon>
        <taxon>Pseudomonadota</taxon>
        <taxon>Alphaproteobacteria</taxon>
        <taxon>Caulobacterales</taxon>
        <taxon>Caulobacteraceae</taxon>
        <taxon>Caulobacter</taxon>
    </lineage>
</organism>
<comment type="caution">
    <text evidence="1">The sequence shown here is derived from an EMBL/GenBank/DDBJ whole genome shotgun (WGS) entry which is preliminary data.</text>
</comment>
<proteinExistence type="predicted"/>
<dbReference type="RefSeq" id="WP_307348873.1">
    <property type="nucleotide sequence ID" value="NZ_JAUSVS010000003.1"/>
</dbReference>
<accession>A0ABU0IT02</accession>
<evidence type="ECO:0000313" key="2">
    <source>
        <dbReference type="Proteomes" id="UP001228905"/>
    </source>
</evidence>
<gene>
    <name evidence="1" type="ORF">QO010_002074</name>
</gene>
<sequence length="65" mass="7611">MQFDSYRYRVVVEWMDPDDGQPQLTEFEAHQLSAGRAGRLMSTQPDGVSYNFSHFTSVRIERIKE</sequence>